<evidence type="ECO:0000259" key="5">
    <source>
        <dbReference type="SMART" id="SM00856"/>
    </source>
</evidence>
<keyword evidence="2" id="KW-1015">Disulfide bond</keyword>
<dbReference type="NCBIfam" id="TIGR01614">
    <property type="entry name" value="PME_inhib"/>
    <property type="match status" value="1"/>
</dbReference>
<keyword evidence="6" id="KW-1185">Reference proteome</keyword>
<accession>A0AB40CW25</accession>
<dbReference type="InterPro" id="IPR034088">
    <property type="entry name" value="Pla_a_1-like"/>
</dbReference>
<comment type="similarity">
    <text evidence="3">Belongs to the PMEI family.</text>
</comment>
<dbReference type="GO" id="GO:0005576">
    <property type="term" value="C:extracellular region"/>
    <property type="evidence" value="ECO:0007669"/>
    <property type="project" value="UniProtKB-ARBA"/>
</dbReference>
<dbReference type="AlphaFoldDB" id="A0AB40CW25"/>
<dbReference type="GeneID" id="120279382"/>
<dbReference type="Gene3D" id="1.20.140.40">
    <property type="entry name" value="Invertase/pectin methylesterase inhibitor family protein"/>
    <property type="match status" value="1"/>
</dbReference>
<feature type="chain" id="PRO_5044192884" evidence="4">
    <location>
        <begin position="19"/>
        <end position="181"/>
    </location>
</feature>
<protein>
    <submittedName>
        <fullName evidence="7">Invertase inhibitor</fullName>
    </submittedName>
</protein>
<dbReference type="RefSeq" id="XP_039142248.1">
    <property type="nucleotide sequence ID" value="XM_039286314.1"/>
</dbReference>
<dbReference type="Pfam" id="PF04043">
    <property type="entry name" value="PMEI"/>
    <property type="match status" value="1"/>
</dbReference>
<name>A0AB40CW25_DIOCR</name>
<evidence type="ECO:0000256" key="3">
    <source>
        <dbReference type="ARBA" id="ARBA00038471"/>
    </source>
</evidence>
<dbReference type="InterPro" id="IPR006501">
    <property type="entry name" value="Pectinesterase_inhib_dom"/>
</dbReference>
<dbReference type="Proteomes" id="UP001515500">
    <property type="component" value="Chromosome 16"/>
</dbReference>
<evidence type="ECO:0000313" key="7">
    <source>
        <dbReference type="RefSeq" id="XP_039142248.1"/>
    </source>
</evidence>
<gene>
    <name evidence="7" type="primary">LOC120279382</name>
</gene>
<feature type="signal peptide" evidence="4">
    <location>
        <begin position="1"/>
        <end position="18"/>
    </location>
</feature>
<organism evidence="6 7">
    <name type="scientific">Dioscorea cayennensis subsp. rotundata</name>
    <name type="common">White Guinea yam</name>
    <name type="synonym">Dioscorea rotundata</name>
    <dbReference type="NCBI Taxonomy" id="55577"/>
    <lineage>
        <taxon>Eukaryota</taxon>
        <taxon>Viridiplantae</taxon>
        <taxon>Streptophyta</taxon>
        <taxon>Embryophyta</taxon>
        <taxon>Tracheophyta</taxon>
        <taxon>Spermatophyta</taxon>
        <taxon>Magnoliopsida</taxon>
        <taxon>Liliopsida</taxon>
        <taxon>Dioscoreales</taxon>
        <taxon>Dioscoreaceae</taxon>
        <taxon>Dioscorea</taxon>
    </lineage>
</organism>
<evidence type="ECO:0000313" key="6">
    <source>
        <dbReference type="Proteomes" id="UP001515500"/>
    </source>
</evidence>
<dbReference type="GO" id="GO:0004857">
    <property type="term" value="F:enzyme inhibitor activity"/>
    <property type="evidence" value="ECO:0007669"/>
    <property type="project" value="InterPro"/>
</dbReference>
<reference evidence="7" key="1">
    <citation type="submission" date="2025-08" db="UniProtKB">
        <authorList>
            <consortium name="RefSeq"/>
        </authorList>
    </citation>
    <scope>IDENTIFICATION</scope>
</reference>
<dbReference type="SUPFAM" id="SSF101148">
    <property type="entry name" value="Plant invertase/pectin methylesterase inhibitor"/>
    <property type="match status" value="1"/>
</dbReference>
<dbReference type="InterPro" id="IPR035513">
    <property type="entry name" value="Invertase/methylesterase_inhib"/>
</dbReference>
<evidence type="ECO:0000256" key="2">
    <source>
        <dbReference type="ARBA" id="ARBA00023157"/>
    </source>
</evidence>
<dbReference type="PANTHER" id="PTHR35357">
    <property type="entry name" value="OS02G0537100 PROTEIN"/>
    <property type="match status" value="1"/>
</dbReference>
<keyword evidence="1 4" id="KW-0732">Signal</keyword>
<dbReference type="FunFam" id="1.20.140.40:FF:000002">
    <property type="entry name" value="Putative invertase inhibitor"/>
    <property type="match status" value="1"/>
</dbReference>
<sequence length="181" mass="19700">MKLIYCSILCILLSSILQRHLTADVASVEGTCKAAAARNRAVNYDFCVTHFLRHPWSGDVDERGLANIAGTLAIDAAYNGQSTIQSLLQKKPVDSATVSGLQHCKALYNKMLFTLADAVDNINSRQDEVAKNCLTMAISQAKSCEQGFIEARKKSPLTQENTEAIGLSTVAMTILDLLKHN</sequence>
<dbReference type="SMART" id="SM00856">
    <property type="entry name" value="PMEI"/>
    <property type="match status" value="1"/>
</dbReference>
<dbReference type="PANTHER" id="PTHR35357:SF23">
    <property type="entry name" value="PECTINESTERASE INHIBITOR DOMAIN-CONTAINING PROTEIN"/>
    <property type="match status" value="1"/>
</dbReference>
<evidence type="ECO:0000256" key="4">
    <source>
        <dbReference type="SAM" id="SignalP"/>
    </source>
</evidence>
<feature type="domain" description="Pectinesterase inhibitor" evidence="5">
    <location>
        <begin position="23"/>
        <end position="174"/>
    </location>
</feature>
<proteinExistence type="inferred from homology"/>
<evidence type="ECO:0000256" key="1">
    <source>
        <dbReference type="ARBA" id="ARBA00022729"/>
    </source>
</evidence>
<dbReference type="CDD" id="cd15795">
    <property type="entry name" value="PMEI-Pla_a_1_like"/>
    <property type="match status" value="1"/>
</dbReference>